<name>A0ABW7V053_9ACTN</name>
<feature type="compositionally biased region" description="Basic and acidic residues" evidence="1">
    <location>
        <begin position="297"/>
        <end position="376"/>
    </location>
</feature>
<proteinExistence type="predicted"/>
<evidence type="ECO:0000313" key="2">
    <source>
        <dbReference type="EMBL" id="MFI1966358.1"/>
    </source>
</evidence>
<feature type="compositionally biased region" description="Low complexity" evidence="1">
    <location>
        <begin position="169"/>
        <end position="183"/>
    </location>
</feature>
<accession>A0ABW7V053</accession>
<evidence type="ECO:0000256" key="1">
    <source>
        <dbReference type="SAM" id="MobiDB-lite"/>
    </source>
</evidence>
<organism evidence="2 3">
    <name type="scientific">Streptomyces pathocidini</name>
    <dbReference type="NCBI Taxonomy" id="1650571"/>
    <lineage>
        <taxon>Bacteria</taxon>
        <taxon>Bacillati</taxon>
        <taxon>Actinomycetota</taxon>
        <taxon>Actinomycetes</taxon>
        <taxon>Kitasatosporales</taxon>
        <taxon>Streptomycetaceae</taxon>
        <taxon>Streptomyces</taxon>
    </lineage>
</organism>
<feature type="compositionally biased region" description="Basic and acidic residues" evidence="1">
    <location>
        <begin position="216"/>
        <end position="268"/>
    </location>
</feature>
<reference evidence="2 3" key="1">
    <citation type="submission" date="2024-10" db="EMBL/GenBank/DDBJ databases">
        <title>The Natural Products Discovery Center: Release of the First 8490 Sequenced Strains for Exploring Actinobacteria Biosynthetic Diversity.</title>
        <authorList>
            <person name="Kalkreuter E."/>
            <person name="Kautsar S.A."/>
            <person name="Yang D."/>
            <person name="Bader C.D."/>
            <person name="Teijaro C.N."/>
            <person name="Fluegel L."/>
            <person name="Davis C.M."/>
            <person name="Simpson J.R."/>
            <person name="Lauterbach L."/>
            <person name="Steele A.D."/>
            <person name="Gui C."/>
            <person name="Meng S."/>
            <person name="Li G."/>
            <person name="Viehrig K."/>
            <person name="Ye F."/>
            <person name="Su P."/>
            <person name="Kiefer A.F."/>
            <person name="Nichols A."/>
            <person name="Cepeda A.J."/>
            <person name="Yan W."/>
            <person name="Fan B."/>
            <person name="Jiang Y."/>
            <person name="Adhikari A."/>
            <person name="Zheng C.-J."/>
            <person name="Schuster L."/>
            <person name="Cowan T.M."/>
            <person name="Smanski M.J."/>
            <person name="Chevrette M.G."/>
            <person name="De Carvalho L.P.S."/>
            <person name="Shen B."/>
        </authorList>
    </citation>
    <scope>NUCLEOTIDE SEQUENCE [LARGE SCALE GENOMIC DNA]</scope>
    <source>
        <strain evidence="2 3">NPDC020327</strain>
    </source>
</reference>
<evidence type="ECO:0000313" key="3">
    <source>
        <dbReference type="Proteomes" id="UP001611548"/>
    </source>
</evidence>
<comment type="caution">
    <text evidence="2">The sequence shown here is derived from an EMBL/GenBank/DDBJ whole genome shotgun (WGS) entry which is preliminary data.</text>
</comment>
<dbReference type="EMBL" id="JBIRWE010000008">
    <property type="protein sequence ID" value="MFI1966358.1"/>
    <property type="molecule type" value="Genomic_DNA"/>
</dbReference>
<dbReference type="RefSeq" id="WP_055472460.1">
    <property type="nucleotide sequence ID" value="NZ_JBIRWE010000008.1"/>
</dbReference>
<feature type="region of interest" description="Disordered" evidence="1">
    <location>
        <begin position="391"/>
        <end position="424"/>
    </location>
</feature>
<gene>
    <name evidence="2" type="ORF">ACH429_19995</name>
</gene>
<dbReference type="Proteomes" id="UP001611548">
    <property type="component" value="Unassembled WGS sequence"/>
</dbReference>
<feature type="compositionally biased region" description="Basic and acidic residues" evidence="1">
    <location>
        <begin position="391"/>
        <end position="404"/>
    </location>
</feature>
<feature type="compositionally biased region" description="Basic and acidic residues" evidence="1">
    <location>
        <begin position="200"/>
        <end position="209"/>
    </location>
</feature>
<protein>
    <recommendedName>
        <fullName evidence="4">Transposase</fullName>
    </recommendedName>
</protein>
<feature type="region of interest" description="Disordered" evidence="1">
    <location>
        <begin position="145"/>
        <end position="377"/>
    </location>
</feature>
<evidence type="ECO:0008006" key="4">
    <source>
        <dbReference type="Google" id="ProtNLM"/>
    </source>
</evidence>
<feature type="compositionally biased region" description="Basic and acidic residues" evidence="1">
    <location>
        <begin position="411"/>
        <end position="424"/>
    </location>
</feature>
<keyword evidence="3" id="KW-1185">Reference proteome</keyword>
<sequence>MGWEEVADRLYGLPPEEFTTARDEAAKAAPRGQAAKIRALRRPTLAAWTANLLVRSEPERIETLTGLGEQLRRAHEQLDGRQLRELAQQQRQLVAALSRRAQELAAEAGRPVGESVLREVESTVHAALADPDAAAELTTGRLSKALSRPTGFGPLTAAAEPPPEGGATGASRASGTTGATGATVSRIRPRKTPPTGGTKTSDRDRDRRASVTPLHRRAEEEKAAADRRRRTEETPKRPAAREHAEARGGSEAGKQAETRKRTEREQPRRGRPGNAATPQQAQHEPDPEPAQRATARKGVERERAQREAERERTRRARVEHAEQERARRQAEREWRGALREARAEAAELRRAARAAEAEAATGERELADAESQRQEVESLVQELADALRGARTELSEAKKTERAARTRARKAREAAERDRTRAAEAAERVETFAVRG</sequence>